<dbReference type="EMBL" id="JAQQKV010000001">
    <property type="protein sequence ID" value="MDC7675493.1"/>
    <property type="molecule type" value="Genomic_DNA"/>
</dbReference>
<feature type="chain" id="PRO_5045564377" evidence="5">
    <location>
        <begin position="38"/>
        <end position="1043"/>
    </location>
</feature>
<evidence type="ECO:0000256" key="2">
    <source>
        <dbReference type="ARBA" id="ARBA00023136"/>
    </source>
</evidence>
<dbReference type="RefSeq" id="WP_272743802.1">
    <property type="nucleotide sequence ID" value="NZ_JAQQKV010000001.1"/>
</dbReference>
<proteinExistence type="inferred from homology"/>
<dbReference type="InterPro" id="IPR010104">
    <property type="entry name" value="TonB_rcpt_bac"/>
</dbReference>
<keyword evidence="3" id="KW-0998">Cell outer membrane</keyword>
<comment type="subcellular location">
    <subcellularLocation>
        <location evidence="1 4">Cell outer membrane</location>
    </subcellularLocation>
</comment>
<evidence type="ECO:0000256" key="3">
    <source>
        <dbReference type="ARBA" id="ARBA00023237"/>
    </source>
</evidence>
<accession>A0ABT5HGW2</accession>
<sequence>MTSRISHTFGARLRRSLNVSTAMVAVAVMSASGAAMAQDAAPQAEAADDQVQEVVVVGTRSSLQSAMNRKKRAGTVSDSIVAEDIGQFPDKNVGEALGRVTGVQLARDMGEGSAVSIRGVEPDLNRIEINGMSVLSTAGNLNVYGGGGRSNDFRELPSEMVKSIDVFKGFTADMTEGGIGGTVSVQTRKPLDFKKPTFSITASAQNLDTMDGWKPRTSLFGATQLFDGKLGLMGSLNYDKVVTRGDYYDDHSWARLADFDNSAEKTASYYNQTYGRDVSDYISGFQTEASCASIAAVGTLTATQARTACESQWYDYQPRVPRYRVWTRDDNRSSGEFTAQYKFNDQMDAFVTYQKNKRTQVLNDINYGTDFTALNRLNYGTACNVTVANAGAVPGVVVDENHNVTEYVVGNCLGTTGRGGNNAFSISSRDFQYESSSEYVSYGFNYNGERWTVKFQGANAETETLSETNNVSVTYNTPGLKVSIDPNGSAPLFTFADGFSPADASAVSQWQIQYRPSQSANSEDQYKIDFDYRADLPFLKAVKFGGRMTDSTTSGYGYGGFIVDAGANLGSVIDNTVIYANSVNSTALVSNGATADQTEAVYGNPYETNFWNTTETWSRGFSNQIFASAMTPLPTSFYYGGGGLPTDWLYPTFNGVAQYLDTSHFNLDNLYKTVGSDGKPYDQIPYNIQEKTDAQYVRFDYAFPAFGYEVDGNFGVRRVHTETTATGQNTRRETRDVNGTAQTGIVSNTLTSMTKDYTVWLPSFNINTWLIDNELSVRAGFAKLMARPLINYLQPSIDCTINYSNDVSDPGALDSCNAGNPGLKPYRADQFDVSFEWYPNRDTQLSAGFFHKNIRSFYISSRTSLGPTDVFGDGVRYDYNTYVNGAGAKISGLELTAKTAFTFLPGWLSGFGADANYTYQEAKDVGVYSQLDGSELPYPGLSSDSYNVTFWYDKGPINARLAYNYRSEYLVTAADVSLNPIFKDPTGYLDGKITWKPGPEGLSFFAEGKNLTEEDESTWAGDIRLINTGYSGRRFFVGVTIKR</sequence>
<evidence type="ECO:0000259" key="7">
    <source>
        <dbReference type="Pfam" id="PF07715"/>
    </source>
</evidence>
<organism evidence="8 9">
    <name type="scientific">Asticcacaulis machinosus</name>
    <dbReference type="NCBI Taxonomy" id="2984211"/>
    <lineage>
        <taxon>Bacteria</taxon>
        <taxon>Pseudomonadati</taxon>
        <taxon>Pseudomonadota</taxon>
        <taxon>Alphaproteobacteria</taxon>
        <taxon>Caulobacterales</taxon>
        <taxon>Caulobacteraceae</taxon>
        <taxon>Asticcacaulis</taxon>
    </lineage>
</organism>
<dbReference type="PANTHER" id="PTHR40980">
    <property type="entry name" value="PLUG DOMAIN-CONTAINING PROTEIN"/>
    <property type="match status" value="1"/>
</dbReference>
<dbReference type="SUPFAM" id="SSF56935">
    <property type="entry name" value="Porins"/>
    <property type="match status" value="1"/>
</dbReference>
<evidence type="ECO:0000313" key="8">
    <source>
        <dbReference type="EMBL" id="MDC7675493.1"/>
    </source>
</evidence>
<keyword evidence="8" id="KW-0675">Receptor</keyword>
<evidence type="ECO:0000313" key="9">
    <source>
        <dbReference type="Proteomes" id="UP001218579"/>
    </source>
</evidence>
<dbReference type="Proteomes" id="UP001218579">
    <property type="component" value="Unassembled WGS sequence"/>
</dbReference>
<dbReference type="InterPro" id="IPR036942">
    <property type="entry name" value="Beta-barrel_TonB_sf"/>
</dbReference>
<name>A0ABT5HGW2_9CAUL</name>
<dbReference type="NCBIfam" id="TIGR01782">
    <property type="entry name" value="TonB-Xanth-Caul"/>
    <property type="match status" value="1"/>
</dbReference>
<dbReference type="Gene3D" id="2.170.130.10">
    <property type="entry name" value="TonB-dependent receptor, plug domain"/>
    <property type="match status" value="1"/>
</dbReference>
<feature type="signal peptide" evidence="5">
    <location>
        <begin position="1"/>
        <end position="37"/>
    </location>
</feature>
<dbReference type="InterPro" id="IPR000531">
    <property type="entry name" value="Beta-barrel_TonB"/>
</dbReference>
<evidence type="ECO:0000259" key="6">
    <source>
        <dbReference type="Pfam" id="PF00593"/>
    </source>
</evidence>
<protein>
    <submittedName>
        <fullName evidence="8">TonB-dependent receptor</fullName>
    </submittedName>
</protein>
<keyword evidence="2 4" id="KW-0472">Membrane</keyword>
<dbReference type="Pfam" id="PF00593">
    <property type="entry name" value="TonB_dep_Rec_b-barrel"/>
    <property type="match status" value="1"/>
</dbReference>
<feature type="domain" description="TonB-dependent receptor plug" evidence="7">
    <location>
        <begin position="75"/>
        <end position="182"/>
    </location>
</feature>
<dbReference type="PANTHER" id="PTHR40980:SF3">
    <property type="entry name" value="TONB-DEPENDENT RECEPTOR-LIKE BETA-BARREL DOMAIN-CONTAINING PROTEIN"/>
    <property type="match status" value="1"/>
</dbReference>
<dbReference type="InterPro" id="IPR037066">
    <property type="entry name" value="Plug_dom_sf"/>
</dbReference>
<dbReference type="InterPro" id="IPR012910">
    <property type="entry name" value="Plug_dom"/>
</dbReference>
<evidence type="ECO:0000256" key="1">
    <source>
        <dbReference type="ARBA" id="ARBA00004442"/>
    </source>
</evidence>
<evidence type="ECO:0000256" key="5">
    <source>
        <dbReference type="SAM" id="SignalP"/>
    </source>
</evidence>
<dbReference type="Pfam" id="PF07715">
    <property type="entry name" value="Plug"/>
    <property type="match status" value="1"/>
</dbReference>
<evidence type="ECO:0000256" key="4">
    <source>
        <dbReference type="RuleBase" id="RU003357"/>
    </source>
</evidence>
<keyword evidence="4" id="KW-0798">TonB box</keyword>
<feature type="domain" description="TonB-dependent receptor-like beta-barrel" evidence="6">
    <location>
        <begin position="547"/>
        <end position="1011"/>
    </location>
</feature>
<gene>
    <name evidence="8" type="ORF">PQU98_05095</name>
</gene>
<comment type="similarity">
    <text evidence="4">Belongs to the TonB-dependent receptor family.</text>
</comment>
<keyword evidence="9" id="KW-1185">Reference proteome</keyword>
<comment type="caution">
    <text evidence="8">The sequence shown here is derived from an EMBL/GenBank/DDBJ whole genome shotgun (WGS) entry which is preliminary data.</text>
</comment>
<keyword evidence="5" id="KW-0732">Signal</keyword>
<reference evidence="8 9" key="1">
    <citation type="submission" date="2023-01" db="EMBL/GenBank/DDBJ databases">
        <title>Novel species of the genus Asticcacaulis isolated from rivers.</title>
        <authorList>
            <person name="Lu H."/>
        </authorList>
    </citation>
    <scope>NUCLEOTIDE SEQUENCE [LARGE SCALE GENOMIC DNA]</scope>
    <source>
        <strain evidence="8 9">LKC15W</strain>
    </source>
</reference>
<dbReference type="Gene3D" id="2.40.170.20">
    <property type="entry name" value="TonB-dependent receptor, beta-barrel domain"/>
    <property type="match status" value="1"/>
</dbReference>